<dbReference type="GeneID" id="73289132"/>
<keyword evidence="1" id="KW-0812">Transmembrane</keyword>
<dbReference type="AlphaFoldDB" id="A0A9E7NAE6"/>
<keyword evidence="3" id="KW-1185">Reference proteome</keyword>
<name>A0A9E7NAE6_9EURY</name>
<evidence type="ECO:0000313" key="3">
    <source>
        <dbReference type="Proteomes" id="UP001056855"/>
    </source>
</evidence>
<dbReference type="EMBL" id="CP100355">
    <property type="protein sequence ID" value="UTF54405.1"/>
    <property type="molecule type" value="Genomic_DNA"/>
</dbReference>
<protein>
    <submittedName>
        <fullName evidence="2">Uncharacterized protein</fullName>
    </submittedName>
</protein>
<dbReference type="Pfam" id="PF19094">
    <property type="entry name" value="EMC6_arch"/>
    <property type="match status" value="1"/>
</dbReference>
<feature type="transmembrane region" description="Helical" evidence="1">
    <location>
        <begin position="16"/>
        <end position="38"/>
    </location>
</feature>
<reference evidence="2" key="1">
    <citation type="submission" date="2022-06" db="EMBL/GenBank/DDBJ databases">
        <title>Diverse halophilic archaea isolated from saline environments.</title>
        <authorList>
            <person name="Cui H.-L."/>
        </authorList>
    </citation>
    <scope>NUCLEOTIDE SEQUENCE</scope>
    <source>
        <strain evidence="2">WLHS1</strain>
    </source>
</reference>
<evidence type="ECO:0000313" key="2">
    <source>
        <dbReference type="EMBL" id="UTF54405.1"/>
    </source>
</evidence>
<dbReference type="InterPro" id="IPR043941">
    <property type="entry name" value="EMC6-arch"/>
</dbReference>
<keyword evidence="1" id="KW-0472">Membrane</keyword>
<organism evidence="2 3">
    <name type="scientific">Natronosalvus rutilus</name>
    <dbReference type="NCBI Taxonomy" id="2953753"/>
    <lineage>
        <taxon>Archaea</taxon>
        <taxon>Methanobacteriati</taxon>
        <taxon>Methanobacteriota</taxon>
        <taxon>Stenosarchaea group</taxon>
        <taxon>Halobacteria</taxon>
        <taxon>Halobacteriales</taxon>
        <taxon>Natrialbaceae</taxon>
        <taxon>Natronosalvus</taxon>
    </lineage>
</organism>
<sequence length="107" mass="11229">MSTATMSDRREHIRSIGVTAVACLAGVGAAIGSSILTAGEAVDAAATEPLTYLLVFGLIALQVIALPATGLYDTEEFGPKHVLFIGLMTFSFWFITWGIMLSTGASF</sequence>
<dbReference type="KEGG" id="sawl:NGM29_03760"/>
<accession>A0A9E7NAE6</accession>
<dbReference type="RefSeq" id="WP_254159059.1">
    <property type="nucleotide sequence ID" value="NZ_CP100355.1"/>
</dbReference>
<gene>
    <name evidence="2" type="ORF">NGM29_03760</name>
</gene>
<keyword evidence="1" id="KW-1133">Transmembrane helix</keyword>
<proteinExistence type="predicted"/>
<feature type="transmembrane region" description="Helical" evidence="1">
    <location>
        <begin position="50"/>
        <end position="70"/>
    </location>
</feature>
<dbReference type="Proteomes" id="UP001056855">
    <property type="component" value="Chromosome"/>
</dbReference>
<evidence type="ECO:0000256" key="1">
    <source>
        <dbReference type="SAM" id="Phobius"/>
    </source>
</evidence>
<feature type="transmembrane region" description="Helical" evidence="1">
    <location>
        <begin position="82"/>
        <end position="101"/>
    </location>
</feature>